<evidence type="ECO:0000256" key="2">
    <source>
        <dbReference type="ARBA" id="ARBA00022692"/>
    </source>
</evidence>
<evidence type="ECO:0000256" key="5">
    <source>
        <dbReference type="ARBA" id="ARBA00023210"/>
    </source>
</evidence>
<reference evidence="8" key="1">
    <citation type="submission" date="2020-10" db="EMBL/GenBank/DDBJ databases">
        <authorList>
            <person name="Gilroy R."/>
        </authorList>
    </citation>
    <scope>NUCLEOTIDE SEQUENCE</scope>
    <source>
        <strain evidence="8">CHK147-3167</strain>
    </source>
</reference>
<organism evidence="8 9">
    <name type="scientific">Candidatus Coprosoma intestinipullorum</name>
    <dbReference type="NCBI Taxonomy" id="2840752"/>
    <lineage>
        <taxon>Bacteria</taxon>
        <taxon>Bacillati</taxon>
        <taxon>Bacillota</taxon>
        <taxon>Bacillota incertae sedis</taxon>
        <taxon>Candidatus Coprosoma</taxon>
    </lineage>
</organism>
<dbReference type="GO" id="GO:0005886">
    <property type="term" value="C:plasma membrane"/>
    <property type="evidence" value="ECO:0007669"/>
    <property type="project" value="UniProtKB-SubCell"/>
</dbReference>
<protein>
    <submittedName>
        <fullName evidence="8">Septation ring formation regulator EzrA</fullName>
    </submittedName>
</protein>
<evidence type="ECO:0000313" key="8">
    <source>
        <dbReference type="EMBL" id="HIQ91515.1"/>
    </source>
</evidence>
<proteinExistence type="predicted"/>
<feature type="transmembrane region" description="Helical" evidence="7">
    <location>
        <begin position="6"/>
        <end position="25"/>
    </location>
</feature>
<dbReference type="InterPro" id="IPR010379">
    <property type="entry name" value="EzrA"/>
</dbReference>
<feature type="coiled-coil region" evidence="6">
    <location>
        <begin position="385"/>
        <end position="474"/>
    </location>
</feature>
<keyword evidence="2 7" id="KW-0812">Transmembrane</keyword>
<name>A0A9D1CZT0_9FIRM</name>
<keyword evidence="5" id="KW-0131">Cell cycle</keyword>
<dbReference type="GO" id="GO:0005940">
    <property type="term" value="C:septin ring"/>
    <property type="evidence" value="ECO:0007669"/>
    <property type="project" value="InterPro"/>
</dbReference>
<keyword evidence="4 7" id="KW-0472">Membrane</keyword>
<reference evidence="8" key="2">
    <citation type="journal article" date="2021" name="PeerJ">
        <title>Extensive microbial diversity within the chicken gut microbiome revealed by metagenomics and culture.</title>
        <authorList>
            <person name="Gilroy R."/>
            <person name="Ravi A."/>
            <person name="Getino M."/>
            <person name="Pursley I."/>
            <person name="Horton D.L."/>
            <person name="Alikhan N.F."/>
            <person name="Baker D."/>
            <person name="Gharbi K."/>
            <person name="Hall N."/>
            <person name="Watson M."/>
            <person name="Adriaenssens E.M."/>
            <person name="Foster-Nyarko E."/>
            <person name="Jarju S."/>
            <person name="Secka A."/>
            <person name="Antonio M."/>
            <person name="Oren A."/>
            <person name="Chaudhuri R.R."/>
            <person name="La Ragione R."/>
            <person name="Hildebrand F."/>
            <person name="Pallen M.J."/>
        </authorList>
    </citation>
    <scope>NUCLEOTIDE SEQUENCE</scope>
    <source>
        <strain evidence="8">CHK147-3167</strain>
    </source>
</reference>
<dbReference type="Pfam" id="PF06160">
    <property type="entry name" value="EzrA"/>
    <property type="match status" value="1"/>
</dbReference>
<evidence type="ECO:0000256" key="4">
    <source>
        <dbReference type="ARBA" id="ARBA00023136"/>
    </source>
</evidence>
<evidence type="ECO:0000256" key="7">
    <source>
        <dbReference type="SAM" id="Phobius"/>
    </source>
</evidence>
<comment type="caution">
    <text evidence="8">The sequence shown here is derived from an EMBL/GenBank/DDBJ whole genome shotgun (WGS) entry which is preliminary data.</text>
</comment>
<evidence type="ECO:0000256" key="3">
    <source>
        <dbReference type="ARBA" id="ARBA00022989"/>
    </source>
</evidence>
<keyword evidence="5" id="KW-0717">Septation</keyword>
<dbReference type="EMBL" id="DVFV01000135">
    <property type="protein sequence ID" value="HIQ91515.1"/>
    <property type="molecule type" value="Genomic_DNA"/>
</dbReference>
<dbReference type="Proteomes" id="UP000886786">
    <property type="component" value="Unassembled WGS sequence"/>
</dbReference>
<keyword evidence="3 7" id="KW-1133">Transmembrane helix</keyword>
<dbReference type="GO" id="GO:0000917">
    <property type="term" value="P:division septum assembly"/>
    <property type="evidence" value="ECO:0007669"/>
    <property type="project" value="UniProtKB-KW"/>
</dbReference>
<evidence type="ECO:0000256" key="1">
    <source>
        <dbReference type="ARBA" id="ARBA00004162"/>
    </source>
</evidence>
<evidence type="ECO:0000313" key="9">
    <source>
        <dbReference type="Proteomes" id="UP000886786"/>
    </source>
</evidence>
<dbReference type="GO" id="GO:0000921">
    <property type="term" value="P:septin ring assembly"/>
    <property type="evidence" value="ECO:0007669"/>
    <property type="project" value="InterPro"/>
</dbReference>
<accession>A0A9D1CZT0</accession>
<keyword evidence="5" id="KW-0132">Cell division</keyword>
<evidence type="ECO:0000256" key="6">
    <source>
        <dbReference type="SAM" id="Coils"/>
    </source>
</evidence>
<dbReference type="AlphaFoldDB" id="A0A9D1CZT0"/>
<keyword evidence="6" id="KW-0175">Coiled coil</keyword>
<comment type="subcellular location">
    <subcellularLocation>
        <location evidence="1">Cell membrane</location>
        <topology evidence="1">Single-pass membrane protein</topology>
    </subcellularLocation>
</comment>
<gene>
    <name evidence="8" type="ORF">IAB27_07900</name>
</gene>
<sequence length="572" mass="67079">MNNNIIIMAIIAGATLIFILLVLLIRRNAKKSKLRKMLDDLDYQKNQIDTSPVGPELSKIENYNSNEKMRVLYEGWKDRLKDIKEIKIPKITDMLIEAEYSLNKKDYKSTMYKIAKVEMEIYKVKTASDFLLDEIKDITDSEERSRGSITKIKSRYRELLQKFNETKSEFGMFEKTVSMQFENISKRFEEFEILMEHNQYTEIPTVLKSADEMLNHMEVVLDELPSIVLIACGILPKKINEIMEIYSQMVKEGYPLDYLNVEFNVEEAKKKISDILDRAKVLNLEDSLFDLKVLTEYFENLFTDFEKEKVIRKDYEEAKRILEKKLYKTNKLINDIIDQIDDLKRMYKLSEENIEKLYGVQSSVMQLNDDYKILNDHTKNNSFAYSKLTGEVEGLANRLAQIDEDLDNTLNVIGNMHDDEVRARQQLDEVKTLLKKAQNQIRTYNLPVIPNSYYVELKEAKEAMNEIVKELDKKPITIETLNTRVDTARDLALKLYTRTKDMMKTAIMTETSIVYGNRYRSSYKELDKNLNYSESLFNRGEYSKALEITINALNQIEPGIYDRLLKLYGEKD</sequence>